<comment type="subcellular location">
    <subcellularLocation>
        <location evidence="1">Membrane</location>
        <topology evidence="1">Multi-pass membrane protein</topology>
    </subcellularLocation>
</comment>
<keyword evidence="11" id="KW-1185">Reference proteome</keyword>
<evidence type="ECO:0000313" key="10">
    <source>
        <dbReference type="EMBL" id="CAK9114046.1"/>
    </source>
</evidence>
<accession>A0ABP0SP76</accession>
<feature type="transmembrane region" description="Helical" evidence="7">
    <location>
        <begin position="281"/>
        <end position="303"/>
    </location>
</feature>
<dbReference type="InterPro" id="IPR004331">
    <property type="entry name" value="SPX_dom"/>
</dbReference>
<feature type="domain" description="EXS" evidence="8">
    <location>
        <begin position="465"/>
        <end position="672"/>
    </location>
</feature>
<evidence type="ECO:0000256" key="4">
    <source>
        <dbReference type="ARBA" id="ARBA00022989"/>
    </source>
</evidence>
<keyword evidence="5 7" id="KW-0472">Membrane</keyword>
<evidence type="ECO:0000259" key="8">
    <source>
        <dbReference type="PROSITE" id="PS51380"/>
    </source>
</evidence>
<evidence type="ECO:0000313" key="11">
    <source>
        <dbReference type="Proteomes" id="UP001642484"/>
    </source>
</evidence>
<dbReference type="EMBL" id="CAXAMN010027939">
    <property type="protein sequence ID" value="CAK9114046.1"/>
    <property type="molecule type" value="Genomic_DNA"/>
</dbReference>
<evidence type="ECO:0000256" key="6">
    <source>
        <dbReference type="SAM" id="MobiDB-lite"/>
    </source>
</evidence>
<dbReference type="CDD" id="cd14447">
    <property type="entry name" value="SPX"/>
    <property type="match status" value="1"/>
</dbReference>
<evidence type="ECO:0000256" key="3">
    <source>
        <dbReference type="ARBA" id="ARBA00022692"/>
    </source>
</evidence>
<gene>
    <name evidence="10" type="ORF">CCMP2556_LOCUS52755</name>
</gene>
<protein>
    <recommendedName>
        <fullName evidence="12">SPX domain-containing protein</fullName>
    </recommendedName>
</protein>
<evidence type="ECO:0000256" key="5">
    <source>
        <dbReference type="ARBA" id="ARBA00023136"/>
    </source>
</evidence>
<proteinExistence type="inferred from homology"/>
<feature type="domain" description="SPX" evidence="9">
    <location>
        <begin position="1"/>
        <end position="174"/>
    </location>
</feature>
<dbReference type="PROSITE" id="PS51382">
    <property type="entry name" value="SPX"/>
    <property type="match status" value="1"/>
</dbReference>
<feature type="transmembrane region" description="Helical" evidence="7">
    <location>
        <begin position="327"/>
        <end position="347"/>
    </location>
</feature>
<dbReference type="PROSITE" id="PS51380">
    <property type="entry name" value="EXS"/>
    <property type="match status" value="1"/>
</dbReference>
<evidence type="ECO:0000256" key="2">
    <source>
        <dbReference type="ARBA" id="ARBA00009665"/>
    </source>
</evidence>
<keyword evidence="4 7" id="KW-1133">Transmembrane helix</keyword>
<feature type="transmembrane region" description="Helical" evidence="7">
    <location>
        <begin position="367"/>
        <end position="388"/>
    </location>
</feature>
<evidence type="ECO:0000259" key="9">
    <source>
        <dbReference type="PROSITE" id="PS51382"/>
    </source>
</evidence>
<comment type="similarity">
    <text evidence="2">Belongs to the SYG1 (TC 2.A.94) family.</text>
</comment>
<evidence type="ECO:0000256" key="1">
    <source>
        <dbReference type="ARBA" id="ARBA00004141"/>
    </source>
</evidence>
<feature type="transmembrane region" description="Helical" evidence="7">
    <location>
        <begin position="524"/>
        <end position="544"/>
    </location>
</feature>
<reference evidence="10 11" key="1">
    <citation type="submission" date="2024-02" db="EMBL/GenBank/DDBJ databases">
        <authorList>
            <person name="Chen Y."/>
            <person name="Shah S."/>
            <person name="Dougan E. K."/>
            <person name="Thang M."/>
            <person name="Chan C."/>
        </authorList>
    </citation>
    <scope>NUCLEOTIDE SEQUENCE [LARGE SCALE GENOMIC DNA]</scope>
</reference>
<dbReference type="PANTHER" id="PTHR10783">
    <property type="entry name" value="XENOTROPIC AND POLYTROPIC RETROVIRUS RECEPTOR 1-RELATED"/>
    <property type="match status" value="1"/>
</dbReference>
<sequence>MKFGKQLEEYELPEWKGYYLPYKLLKRKLEDLSARTDTPRSQGSHSGRVGGSALEGEEAYTEADWLRTVEEEAMRIGDFVDRGIHGLEQQLKDLEKMIEGLQSGRHIEESIDENAPTDEEASFLELRVLQAVGRVSEGVQRLRLFAELNHAALYKILKKHDKQLVSKEGLSEAFPRLVKATRLNETGRFDALDRDLKKLSSASSKTEDIDASPEVARLIAGLGRTGVVGLTVQPASHRSELVLSFFLGSSVALFLAIGVLLCLPEKSPKTFSEAYFLTPIPVFRVVFSFLLILWCMGAVAKICDQSDVNHMFILNVDPRCRVTPEFFFARAATLTTLWILIFGMYVVDYKWKILPTVWAREGYNKRASFHFVLYPVLLLLLTIVGSLAPSTICRQRYKLAVLRSVKRTALAPLFAVDFADNMVGDVMTSIAKPLEDVPAAVCYLLSHHPQEEELVERFVTSGDTCSDTTHRWVVPLLAGMPFFFRAGQCVRRYRDTKECRHLWNLGKYLCSLLVVIVSRMDNTAMLVSVSTVATVYAFLWDVGLDWGLGARELMPGNSAEARNVDGESPKLSQKNGLRQRHFPRKVYWLCSLVDLVARSTWVFTLMPTSLVTGNIVIRVILVSVMSSVEIVRRSMWAVLRGRTCRAVCVIGIPNSGIEYEQLSNASGFRALLWVPSKLNTAPERRPSKAIAGPICPSKRPGRRGCCLPSRYNPTIPDALV</sequence>
<evidence type="ECO:0000256" key="7">
    <source>
        <dbReference type="SAM" id="Phobius"/>
    </source>
</evidence>
<dbReference type="InterPro" id="IPR004342">
    <property type="entry name" value="EXS_C"/>
</dbReference>
<dbReference type="Proteomes" id="UP001642484">
    <property type="component" value="Unassembled WGS sequence"/>
</dbReference>
<name>A0ABP0SP76_9DINO</name>
<organism evidence="10 11">
    <name type="scientific">Durusdinium trenchii</name>
    <dbReference type="NCBI Taxonomy" id="1381693"/>
    <lineage>
        <taxon>Eukaryota</taxon>
        <taxon>Sar</taxon>
        <taxon>Alveolata</taxon>
        <taxon>Dinophyceae</taxon>
        <taxon>Suessiales</taxon>
        <taxon>Symbiodiniaceae</taxon>
        <taxon>Durusdinium</taxon>
    </lineage>
</organism>
<feature type="transmembrane region" description="Helical" evidence="7">
    <location>
        <begin position="241"/>
        <end position="261"/>
    </location>
</feature>
<feature type="region of interest" description="Disordered" evidence="6">
    <location>
        <begin position="34"/>
        <end position="56"/>
    </location>
</feature>
<dbReference type="Pfam" id="PF03105">
    <property type="entry name" value="SPX"/>
    <property type="match status" value="1"/>
</dbReference>
<dbReference type="Pfam" id="PF03124">
    <property type="entry name" value="EXS"/>
    <property type="match status" value="1"/>
</dbReference>
<keyword evidence="3 7" id="KW-0812">Transmembrane</keyword>
<comment type="caution">
    <text evidence="10">The sequence shown here is derived from an EMBL/GenBank/DDBJ whole genome shotgun (WGS) entry which is preliminary data.</text>
</comment>
<evidence type="ECO:0008006" key="12">
    <source>
        <dbReference type="Google" id="ProtNLM"/>
    </source>
</evidence>